<accession>D8LCD9</accession>
<gene>
    <name evidence="3" type="ORF">Esi_0103_0005</name>
</gene>
<dbReference type="InParanoid" id="D8LCD9"/>
<dbReference type="Proteomes" id="UP000002630">
    <property type="component" value="Linkage Group LG27"/>
</dbReference>
<dbReference type="InterPro" id="IPR040463">
    <property type="entry name" value="BAP29/BAP31_N"/>
</dbReference>
<feature type="transmembrane region" description="Helical" evidence="1">
    <location>
        <begin position="51"/>
        <end position="71"/>
    </location>
</feature>
<name>D8LCD9_ECTSI</name>
<feature type="transmembrane region" description="Helical" evidence="1">
    <location>
        <begin position="6"/>
        <end position="30"/>
    </location>
</feature>
<keyword evidence="4" id="KW-1185">Reference proteome</keyword>
<evidence type="ECO:0000259" key="2">
    <source>
        <dbReference type="Pfam" id="PF05529"/>
    </source>
</evidence>
<dbReference type="OrthoDB" id="185530at2759"/>
<protein>
    <recommendedName>
        <fullName evidence="2">BAP29/BAP31 transmembrane domain-containing protein</fullName>
    </recommendedName>
</protein>
<evidence type="ECO:0000256" key="1">
    <source>
        <dbReference type="SAM" id="Phobius"/>
    </source>
</evidence>
<proteinExistence type="predicted"/>
<sequence length="141" mass="16745">MASNNLWPLLIKIIFPIPASFLLLICLPLSTQSRIMRWTRRLYDKIFSFQVMSIPLIYLIMAASCALFAAMCLETYGLRVREVNATHFDEKMNLRGRRWRAERNFYISFMFLSCSVLANRVRLMLKEVDSLNEQIREMRKR</sequence>
<feature type="domain" description="BAP29/BAP31 transmembrane" evidence="2">
    <location>
        <begin position="21"/>
        <end position="137"/>
    </location>
</feature>
<dbReference type="EMBL" id="FN647715">
    <property type="protein sequence ID" value="CBN78175.1"/>
    <property type="molecule type" value="Genomic_DNA"/>
</dbReference>
<keyword evidence="1" id="KW-1133">Transmembrane helix</keyword>
<dbReference type="Pfam" id="PF05529">
    <property type="entry name" value="Bap31"/>
    <property type="match status" value="1"/>
</dbReference>
<dbReference type="AlphaFoldDB" id="D8LCD9"/>
<keyword evidence="1" id="KW-0472">Membrane</keyword>
<dbReference type="EMBL" id="FN649752">
    <property type="protein sequence ID" value="CBN78175.1"/>
    <property type="molecule type" value="Genomic_DNA"/>
</dbReference>
<organism evidence="3 4">
    <name type="scientific">Ectocarpus siliculosus</name>
    <name type="common">Brown alga</name>
    <name type="synonym">Conferva siliculosa</name>
    <dbReference type="NCBI Taxonomy" id="2880"/>
    <lineage>
        <taxon>Eukaryota</taxon>
        <taxon>Sar</taxon>
        <taxon>Stramenopiles</taxon>
        <taxon>Ochrophyta</taxon>
        <taxon>PX clade</taxon>
        <taxon>Phaeophyceae</taxon>
        <taxon>Ectocarpales</taxon>
        <taxon>Ectocarpaceae</taxon>
        <taxon>Ectocarpus</taxon>
    </lineage>
</organism>
<evidence type="ECO:0000313" key="4">
    <source>
        <dbReference type="Proteomes" id="UP000002630"/>
    </source>
</evidence>
<evidence type="ECO:0000313" key="3">
    <source>
        <dbReference type="EMBL" id="CBN78175.1"/>
    </source>
</evidence>
<keyword evidence="1" id="KW-0812">Transmembrane</keyword>
<reference evidence="3 4" key="1">
    <citation type="journal article" date="2010" name="Nature">
        <title>The Ectocarpus genome and the independent evolution of multicellularity in brown algae.</title>
        <authorList>
            <person name="Cock J.M."/>
            <person name="Sterck L."/>
            <person name="Rouze P."/>
            <person name="Scornet D."/>
            <person name="Allen A.E."/>
            <person name="Amoutzias G."/>
            <person name="Anthouard V."/>
            <person name="Artiguenave F."/>
            <person name="Aury J.M."/>
            <person name="Badger J.H."/>
            <person name="Beszteri B."/>
            <person name="Billiau K."/>
            <person name="Bonnet E."/>
            <person name="Bothwell J.H."/>
            <person name="Bowler C."/>
            <person name="Boyen C."/>
            <person name="Brownlee C."/>
            <person name="Carrano C.J."/>
            <person name="Charrier B."/>
            <person name="Cho G.Y."/>
            <person name="Coelho S.M."/>
            <person name="Collen J."/>
            <person name="Corre E."/>
            <person name="Da Silva C."/>
            <person name="Delage L."/>
            <person name="Delaroque N."/>
            <person name="Dittami S.M."/>
            <person name="Doulbeau S."/>
            <person name="Elias M."/>
            <person name="Farnham G."/>
            <person name="Gachon C.M."/>
            <person name="Gschloessl B."/>
            <person name="Heesch S."/>
            <person name="Jabbari K."/>
            <person name="Jubin C."/>
            <person name="Kawai H."/>
            <person name="Kimura K."/>
            <person name="Kloareg B."/>
            <person name="Kupper F.C."/>
            <person name="Lang D."/>
            <person name="Le Bail A."/>
            <person name="Leblanc C."/>
            <person name="Lerouge P."/>
            <person name="Lohr M."/>
            <person name="Lopez P.J."/>
            <person name="Martens C."/>
            <person name="Maumus F."/>
            <person name="Michel G."/>
            <person name="Miranda-Saavedra D."/>
            <person name="Morales J."/>
            <person name="Moreau H."/>
            <person name="Motomura T."/>
            <person name="Nagasato C."/>
            <person name="Napoli C.A."/>
            <person name="Nelson D.R."/>
            <person name="Nyvall-Collen P."/>
            <person name="Peters A.F."/>
            <person name="Pommier C."/>
            <person name="Potin P."/>
            <person name="Poulain J."/>
            <person name="Quesneville H."/>
            <person name="Read B."/>
            <person name="Rensing S.A."/>
            <person name="Ritter A."/>
            <person name="Rousvoal S."/>
            <person name="Samanta M."/>
            <person name="Samson G."/>
            <person name="Schroeder D.C."/>
            <person name="Segurens B."/>
            <person name="Strittmatter M."/>
            <person name="Tonon T."/>
            <person name="Tregear J.W."/>
            <person name="Valentin K."/>
            <person name="von Dassow P."/>
            <person name="Yamagishi T."/>
            <person name="Van de Peer Y."/>
            <person name="Wincker P."/>
        </authorList>
    </citation>
    <scope>NUCLEOTIDE SEQUENCE [LARGE SCALE GENOMIC DNA]</scope>
    <source>
        <strain evidence="4">Ec32 / CCAP1310/4</strain>
    </source>
</reference>